<evidence type="ECO:0000259" key="6">
    <source>
        <dbReference type="Pfam" id="PF04542"/>
    </source>
</evidence>
<gene>
    <name evidence="8" type="ORF">O1G21_35565</name>
</gene>
<protein>
    <submittedName>
        <fullName evidence="8">SigE family RNA polymerase sigma factor</fullName>
    </submittedName>
</protein>
<name>A0ABY7QEZ5_9ACTN</name>
<organism evidence="8 9">
    <name type="scientific">Kitasatospora cathayae</name>
    <dbReference type="NCBI Taxonomy" id="3004092"/>
    <lineage>
        <taxon>Bacteria</taxon>
        <taxon>Bacillati</taxon>
        <taxon>Actinomycetota</taxon>
        <taxon>Actinomycetes</taxon>
        <taxon>Kitasatosporales</taxon>
        <taxon>Streptomycetaceae</taxon>
        <taxon>Kitasatospora</taxon>
    </lineage>
</organism>
<dbReference type="Gene3D" id="1.10.1740.10">
    <property type="match status" value="1"/>
</dbReference>
<evidence type="ECO:0000313" key="9">
    <source>
        <dbReference type="Proteomes" id="UP001212821"/>
    </source>
</evidence>
<proteinExistence type="inferred from homology"/>
<dbReference type="InterPro" id="IPR013324">
    <property type="entry name" value="RNA_pol_sigma_r3/r4-like"/>
</dbReference>
<dbReference type="Pfam" id="PF08281">
    <property type="entry name" value="Sigma70_r4_2"/>
    <property type="match status" value="1"/>
</dbReference>
<dbReference type="SUPFAM" id="SSF88659">
    <property type="entry name" value="Sigma3 and sigma4 domains of RNA polymerase sigma factors"/>
    <property type="match status" value="1"/>
</dbReference>
<feature type="domain" description="RNA polymerase sigma-70 region 2" evidence="6">
    <location>
        <begin position="12"/>
        <end position="76"/>
    </location>
</feature>
<dbReference type="Pfam" id="PF04542">
    <property type="entry name" value="Sigma70_r2"/>
    <property type="match status" value="1"/>
</dbReference>
<evidence type="ECO:0000259" key="7">
    <source>
        <dbReference type="Pfam" id="PF08281"/>
    </source>
</evidence>
<evidence type="ECO:0000256" key="4">
    <source>
        <dbReference type="ARBA" id="ARBA00023125"/>
    </source>
</evidence>
<dbReference type="RefSeq" id="WP_270149600.1">
    <property type="nucleotide sequence ID" value="NZ_CP115450.1"/>
</dbReference>
<evidence type="ECO:0000256" key="3">
    <source>
        <dbReference type="ARBA" id="ARBA00023082"/>
    </source>
</evidence>
<evidence type="ECO:0000256" key="2">
    <source>
        <dbReference type="ARBA" id="ARBA00023015"/>
    </source>
</evidence>
<dbReference type="InterPro" id="IPR007627">
    <property type="entry name" value="RNA_pol_sigma70_r2"/>
</dbReference>
<dbReference type="InterPro" id="IPR014284">
    <property type="entry name" value="RNA_pol_sigma-70_dom"/>
</dbReference>
<dbReference type="EMBL" id="CP115450">
    <property type="protein sequence ID" value="WBP90666.1"/>
    <property type="molecule type" value="Genomic_DNA"/>
</dbReference>
<dbReference type="SUPFAM" id="SSF88946">
    <property type="entry name" value="Sigma2 domain of RNA polymerase sigma factors"/>
    <property type="match status" value="1"/>
</dbReference>
<dbReference type="CDD" id="cd06171">
    <property type="entry name" value="Sigma70_r4"/>
    <property type="match status" value="1"/>
</dbReference>
<accession>A0ABY7QEZ5</accession>
<evidence type="ECO:0000256" key="5">
    <source>
        <dbReference type="ARBA" id="ARBA00023163"/>
    </source>
</evidence>
<dbReference type="PANTHER" id="PTHR43133:SF50">
    <property type="entry name" value="ECF RNA POLYMERASE SIGMA FACTOR SIGM"/>
    <property type="match status" value="1"/>
</dbReference>
<sequence length="174" mass="19755">MRDATPDFAEFVAACTPKLLRTAWLLTGDPHQAEDLLQTALARVWPRWDRIAHERPEAYLRKALVNCHVSWWRRRWTGELPHGELPEPVPARPDPYDDVVLTHVVAEAVRALAPRQRAVVVLRFFEDLSVEETAEVLRCSTGTVKSQTHRALAALRGRLPDRELLLDGGSREQG</sequence>
<dbReference type="InterPro" id="IPR013249">
    <property type="entry name" value="RNA_pol_sigma70_r4_t2"/>
</dbReference>
<keyword evidence="2" id="KW-0805">Transcription regulation</keyword>
<feature type="domain" description="RNA polymerase sigma factor 70 region 4 type 2" evidence="7">
    <location>
        <begin position="105"/>
        <end position="155"/>
    </location>
</feature>
<comment type="similarity">
    <text evidence="1">Belongs to the sigma-70 factor family. ECF subfamily.</text>
</comment>
<dbReference type="Proteomes" id="UP001212821">
    <property type="component" value="Chromosome"/>
</dbReference>
<evidence type="ECO:0000256" key="1">
    <source>
        <dbReference type="ARBA" id="ARBA00010641"/>
    </source>
</evidence>
<evidence type="ECO:0000313" key="8">
    <source>
        <dbReference type="EMBL" id="WBP90666.1"/>
    </source>
</evidence>
<dbReference type="NCBIfam" id="TIGR02937">
    <property type="entry name" value="sigma70-ECF"/>
    <property type="match status" value="1"/>
</dbReference>
<dbReference type="InterPro" id="IPR036388">
    <property type="entry name" value="WH-like_DNA-bd_sf"/>
</dbReference>
<dbReference type="InterPro" id="IPR013325">
    <property type="entry name" value="RNA_pol_sigma_r2"/>
</dbReference>
<dbReference type="NCBIfam" id="TIGR02983">
    <property type="entry name" value="SigE-fam_strep"/>
    <property type="match status" value="1"/>
</dbReference>
<keyword evidence="5" id="KW-0804">Transcription</keyword>
<dbReference type="InterPro" id="IPR039425">
    <property type="entry name" value="RNA_pol_sigma-70-like"/>
</dbReference>
<reference evidence="9" key="1">
    <citation type="submission" date="2022-12" db="EMBL/GenBank/DDBJ databases">
        <authorList>
            <person name="Mo P."/>
        </authorList>
    </citation>
    <scope>NUCLEOTIDE SEQUENCE [LARGE SCALE GENOMIC DNA]</scope>
    <source>
        <strain evidence="9">HUAS 3-15</strain>
    </source>
</reference>
<keyword evidence="3" id="KW-0731">Sigma factor</keyword>
<dbReference type="Gene3D" id="1.10.10.10">
    <property type="entry name" value="Winged helix-like DNA-binding domain superfamily/Winged helix DNA-binding domain"/>
    <property type="match status" value="1"/>
</dbReference>
<dbReference type="PANTHER" id="PTHR43133">
    <property type="entry name" value="RNA POLYMERASE ECF-TYPE SIGMA FACTO"/>
    <property type="match status" value="1"/>
</dbReference>
<keyword evidence="9" id="KW-1185">Reference proteome</keyword>
<dbReference type="InterPro" id="IPR014325">
    <property type="entry name" value="RNA_pol_sigma-E_actinobac"/>
</dbReference>
<keyword evidence="4" id="KW-0238">DNA-binding</keyword>